<gene>
    <name evidence="1" type="ORF">W911_05130</name>
</gene>
<name>V5SCX2_9HYPH</name>
<accession>V5SCX2</accession>
<protein>
    <submittedName>
        <fullName evidence="1">Uncharacterized protein</fullName>
    </submittedName>
</protein>
<sequence>MSDAEAEDFSEERFLGHVAEVCTAEPSLTPMGASILLALHFGICHDSRTFSRLFEISHALVLREVTTLAEERNFVTVLDRNPRTQRTSFALTGIALFLLTRAILPTKEA</sequence>
<dbReference type="HOGENOM" id="CLU_174540_0_0_5"/>
<reference evidence="1 2" key="1">
    <citation type="journal article" date="2014" name="Genome Announc.">
        <title>Complete Genome Sequence of Hyphomicrobium nitrativorans Strain NL23, a Denitrifying Bacterium Isolated from Biofilm of a Methanol-Fed Denitrification System Treating Seawater at the Montreal Biodome.</title>
        <authorList>
            <person name="Martineau C."/>
            <person name="Villeneuve C."/>
            <person name="Mauffrey F."/>
            <person name="Villemur R."/>
        </authorList>
    </citation>
    <scope>NUCLEOTIDE SEQUENCE [LARGE SCALE GENOMIC DNA]</scope>
    <source>
        <strain evidence="1">NL23</strain>
    </source>
</reference>
<dbReference type="OrthoDB" id="7365132at2"/>
<proteinExistence type="predicted"/>
<evidence type="ECO:0000313" key="2">
    <source>
        <dbReference type="Proteomes" id="UP000018542"/>
    </source>
</evidence>
<dbReference type="Proteomes" id="UP000018542">
    <property type="component" value="Chromosome"/>
</dbReference>
<keyword evidence="2" id="KW-1185">Reference proteome</keyword>
<dbReference type="AlphaFoldDB" id="V5SCX2"/>
<dbReference type="RefSeq" id="WP_023786428.1">
    <property type="nucleotide sequence ID" value="NC_022997.1"/>
</dbReference>
<dbReference type="PATRIC" id="fig|1029756.8.peg.1082"/>
<evidence type="ECO:0000313" key="1">
    <source>
        <dbReference type="EMBL" id="AHB47900.1"/>
    </source>
</evidence>
<dbReference type="KEGG" id="hni:W911_05130"/>
<dbReference type="STRING" id="1029756.W911_05130"/>
<organism evidence="1 2">
    <name type="scientific">Hyphomicrobium nitrativorans NL23</name>
    <dbReference type="NCBI Taxonomy" id="1029756"/>
    <lineage>
        <taxon>Bacteria</taxon>
        <taxon>Pseudomonadati</taxon>
        <taxon>Pseudomonadota</taxon>
        <taxon>Alphaproteobacteria</taxon>
        <taxon>Hyphomicrobiales</taxon>
        <taxon>Hyphomicrobiaceae</taxon>
        <taxon>Hyphomicrobium</taxon>
    </lineage>
</organism>
<dbReference type="EMBL" id="CP006912">
    <property type="protein sequence ID" value="AHB47900.1"/>
    <property type="molecule type" value="Genomic_DNA"/>
</dbReference>